<accession>A0A6H5GFB0</accession>
<organism evidence="2 3">
    <name type="scientific">Nesidiocoris tenuis</name>
    <dbReference type="NCBI Taxonomy" id="355587"/>
    <lineage>
        <taxon>Eukaryota</taxon>
        <taxon>Metazoa</taxon>
        <taxon>Ecdysozoa</taxon>
        <taxon>Arthropoda</taxon>
        <taxon>Hexapoda</taxon>
        <taxon>Insecta</taxon>
        <taxon>Pterygota</taxon>
        <taxon>Neoptera</taxon>
        <taxon>Paraneoptera</taxon>
        <taxon>Hemiptera</taxon>
        <taxon>Heteroptera</taxon>
        <taxon>Panheteroptera</taxon>
        <taxon>Cimicomorpha</taxon>
        <taxon>Miridae</taxon>
        <taxon>Dicyphina</taxon>
        <taxon>Nesidiocoris</taxon>
    </lineage>
</organism>
<evidence type="ECO:0000256" key="1">
    <source>
        <dbReference type="SAM" id="MobiDB-lite"/>
    </source>
</evidence>
<reference evidence="2 3" key="1">
    <citation type="submission" date="2020-02" db="EMBL/GenBank/DDBJ databases">
        <authorList>
            <person name="Ferguson B K."/>
        </authorList>
    </citation>
    <scope>NUCLEOTIDE SEQUENCE [LARGE SCALE GENOMIC DNA]</scope>
</reference>
<evidence type="ECO:0000313" key="2">
    <source>
        <dbReference type="EMBL" id="CAB0000749.1"/>
    </source>
</evidence>
<dbReference type="AlphaFoldDB" id="A0A6H5GFB0"/>
<feature type="compositionally biased region" description="Basic residues" evidence="1">
    <location>
        <begin position="13"/>
        <end position="37"/>
    </location>
</feature>
<proteinExistence type="predicted"/>
<sequence length="195" mass="21714">MLMIDEHTIGRRPAAKRSKAQKIQNRFRRTPSNRQKREKGEIALKNSSQTDLKPKFPKNFGKTPYPMRCGCWPIINSAVHSSAGLSPTRLFLGREVTPLIAMGHQLLRPPKRNRADGHLETGIGDSESSSLTNEMPVRQHSRQAFSSTFGTLTDFYSGIISSALSTEPVKCANLALENNFLFSLNYPLLSCGALR</sequence>
<keyword evidence="3" id="KW-1185">Reference proteome</keyword>
<name>A0A6H5GFB0_9HEMI</name>
<dbReference type="EMBL" id="CADCXU010009860">
    <property type="protein sequence ID" value="CAB0000749.1"/>
    <property type="molecule type" value="Genomic_DNA"/>
</dbReference>
<dbReference type="OrthoDB" id="371494at2759"/>
<dbReference type="Proteomes" id="UP000479000">
    <property type="component" value="Unassembled WGS sequence"/>
</dbReference>
<evidence type="ECO:0000313" key="3">
    <source>
        <dbReference type="Proteomes" id="UP000479000"/>
    </source>
</evidence>
<gene>
    <name evidence="2" type="ORF">NTEN_LOCUS6536</name>
</gene>
<feature type="region of interest" description="Disordered" evidence="1">
    <location>
        <begin position="1"/>
        <end position="58"/>
    </location>
</feature>
<feature type="non-terminal residue" evidence="2">
    <location>
        <position position="195"/>
    </location>
</feature>
<protein>
    <submittedName>
        <fullName evidence="2">Uncharacterized protein</fullName>
    </submittedName>
</protein>